<dbReference type="Pfam" id="PF00583">
    <property type="entry name" value="Acetyltransf_1"/>
    <property type="match status" value="1"/>
</dbReference>
<evidence type="ECO:0000313" key="3">
    <source>
        <dbReference type="Proteomes" id="UP001204851"/>
    </source>
</evidence>
<dbReference type="InterPro" id="IPR024035">
    <property type="entry name" value="MSMEG_0567_GNAT"/>
</dbReference>
<dbReference type="InterPro" id="IPR016181">
    <property type="entry name" value="Acyl_CoA_acyltransferase"/>
</dbReference>
<comment type="caution">
    <text evidence="2">The sequence shown here is derived from an EMBL/GenBank/DDBJ whole genome shotgun (WGS) entry which is preliminary data.</text>
</comment>
<keyword evidence="3" id="KW-1185">Reference proteome</keyword>
<keyword evidence="2" id="KW-0012">Acyltransferase</keyword>
<dbReference type="InterPro" id="IPR000182">
    <property type="entry name" value="GNAT_dom"/>
</dbReference>
<organism evidence="2 3">
    <name type="scientific">Ideonella oryzae</name>
    <dbReference type="NCBI Taxonomy" id="2937441"/>
    <lineage>
        <taxon>Bacteria</taxon>
        <taxon>Pseudomonadati</taxon>
        <taxon>Pseudomonadota</taxon>
        <taxon>Betaproteobacteria</taxon>
        <taxon>Burkholderiales</taxon>
        <taxon>Sphaerotilaceae</taxon>
        <taxon>Ideonella</taxon>
    </lineage>
</organism>
<dbReference type="SUPFAM" id="SSF55729">
    <property type="entry name" value="Acyl-CoA N-acyltransferases (Nat)"/>
    <property type="match status" value="1"/>
</dbReference>
<dbReference type="Proteomes" id="UP001204851">
    <property type="component" value="Unassembled WGS sequence"/>
</dbReference>
<sequence>MFIAADHRPTPLPIWCELPLDYRPTEVRVQWASNPWMQAQALRLRREVFCAEQGVFQDDDLDAIDARPDTRLLVACADLAGLPDEVVGTVRIHPEGEGLWWGSRLAVATAWRRHGQLGSGLIRLAVGSAHALGCTRFLAHVQPQNEALFRRLHWQTLDEVQIHGLPHRLMQADLAHYPPCHTPWAGLVLAQRSRP</sequence>
<accession>A0ABT1BFZ7</accession>
<dbReference type="EC" id="2.3.1.-" evidence="2"/>
<dbReference type="EMBL" id="JAMXMC010000001">
    <property type="protein sequence ID" value="MCO5975159.1"/>
    <property type="molecule type" value="Genomic_DNA"/>
</dbReference>
<protein>
    <submittedName>
        <fullName evidence="2">GNAT family N-acetyltransferase</fullName>
        <ecNumber evidence="2">2.3.1.-</ecNumber>
    </submittedName>
</protein>
<reference evidence="2 3" key="1">
    <citation type="submission" date="2022-06" db="EMBL/GenBank/DDBJ databases">
        <title>Ideonella sp. NS12-5 Genome sequencing and assembly.</title>
        <authorList>
            <person name="Jung Y."/>
        </authorList>
    </citation>
    <scope>NUCLEOTIDE SEQUENCE [LARGE SCALE GENOMIC DNA]</scope>
    <source>
        <strain evidence="2 3">NS12-5</strain>
    </source>
</reference>
<dbReference type="CDD" id="cd04301">
    <property type="entry name" value="NAT_SF"/>
    <property type="match status" value="1"/>
</dbReference>
<dbReference type="GO" id="GO:0016746">
    <property type="term" value="F:acyltransferase activity"/>
    <property type="evidence" value="ECO:0007669"/>
    <property type="project" value="UniProtKB-KW"/>
</dbReference>
<name>A0ABT1BFZ7_9BURK</name>
<keyword evidence="2" id="KW-0808">Transferase</keyword>
<dbReference type="PROSITE" id="PS51186">
    <property type="entry name" value="GNAT"/>
    <property type="match status" value="1"/>
</dbReference>
<evidence type="ECO:0000313" key="2">
    <source>
        <dbReference type="EMBL" id="MCO5975159.1"/>
    </source>
</evidence>
<dbReference type="Gene3D" id="3.40.630.30">
    <property type="match status" value="1"/>
</dbReference>
<proteinExistence type="predicted"/>
<feature type="domain" description="N-acetyltransferase" evidence="1">
    <location>
        <begin position="20"/>
        <end position="175"/>
    </location>
</feature>
<gene>
    <name evidence="2" type="ORF">M0L44_00285</name>
</gene>
<evidence type="ECO:0000259" key="1">
    <source>
        <dbReference type="PROSITE" id="PS51186"/>
    </source>
</evidence>
<dbReference type="NCBIfam" id="TIGR04045">
    <property type="entry name" value="MSMEG_0567_GNAT"/>
    <property type="match status" value="1"/>
</dbReference>